<feature type="region of interest" description="Disordered" evidence="1">
    <location>
        <begin position="1"/>
        <end position="54"/>
    </location>
</feature>
<dbReference type="SUPFAM" id="SSF55154">
    <property type="entry name" value="CYTH-like phosphatases"/>
    <property type="match status" value="1"/>
</dbReference>
<dbReference type="RefSeq" id="WP_210033475.1">
    <property type="nucleotide sequence ID" value="NZ_JAGINU010000001.1"/>
</dbReference>
<dbReference type="PANTHER" id="PTHR39339">
    <property type="entry name" value="SLR1444 PROTEIN"/>
    <property type="match status" value="1"/>
</dbReference>
<dbReference type="InterPro" id="IPR038186">
    <property type="entry name" value="CHAD_dom_sf"/>
</dbReference>
<protein>
    <submittedName>
        <fullName evidence="3">CHAD domain-containing protein</fullName>
    </submittedName>
</protein>
<evidence type="ECO:0000313" key="3">
    <source>
        <dbReference type="EMBL" id="MBP2370325.1"/>
    </source>
</evidence>
<reference evidence="3 4" key="1">
    <citation type="submission" date="2021-03" db="EMBL/GenBank/DDBJ databases">
        <title>Sequencing the genomes of 1000 actinobacteria strains.</title>
        <authorList>
            <person name="Klenk H.-P."/>
        </authorList>
    </citation>
    <scope>NUCLEOTIDE SEQUENCE [LARGE SCALE GENOMIC DNA]</scope>
    <source>
        <strain evidence="3 4">DSM 45256</strain>
    </source>
</reference>
<dbReference type="PANTHER" id="PTHR39339:SF1">
    <property type="entry name" value="CHAD DOMAIN-CONTAINING PROTEIN"/>
    <property type="match status" value="1"/>
</dbReference>
<evidence type="ECO:0000256" key="1">
    <source>
        <dbReference type="SAM" id="MobiDB-lite"/>
    </source>
</evidence>
<feature type="compositionally biased region" description="Pro residues" evidence="1">
    <location>
        <begin position="1"/>
        <end position="18"/>
    </location>
</feature>
<proteinExistence type="predicted"/>
<dbReference type="Proteomes" id="UP001519295">
    <property type="component" value="Unassembled WGS sequence"/>
</dbReference>
<feature type="domain" description="CHAD" evidence="2">
    <location>
        <begin position="241"/>
        <end position="527"/>
    </location>
</feature>
<dbReference type="EMBL" id="JAGINU010000001">
    <property type="protein sequence ID" value="MBP2370325.1"/>
    <property type="molecule type" value="Genomic_DNA"/>
</dbReference>
<keyword evidence="4" id="KW-1185">Reference proteome</keyword>
<dbReference type="Gene3D" id="1.40.20.10">
    <property type="entry name" value="CHAD domain"/>
    <property type="match status" value="1"/>
</dbReference>
<evidence type="ECO:0000313" key="4">
    <source>
        <dbReference type="Proteomes" id="UP001519295"/>
    </source>
</evidence>
<dbReference type="SMART" id="SM00880">
    <property type="entry name" value="CHAD"/>
    <property type="match status" value="1"/>
</dbReference>
<evidence type="ECO:0000259" key="2">
    <source>
        <dbReference type="PROSITE" id="PS51708"/>
    </source>
</evidence>
<comment type="caution">
    <text evidence="3">The sequence shown here is derived from an EMBL/GenBank/DDBJ whole genome shotgun (WGS) entry which is preliminary data.</text>
</comment>
<gene>
    <name evidence="3" type="ORF">JOF36_006021</name>
</gene>
<sequence>MSADPSPPAPTAPTPDQEPPGSLTYSGPAHTGAPRLSDVAGADGVRPVTEAEVREHERFDTADLRLRSAGIELAVERVTPDRASGAPETASWVLRLPDGDPGEELRVALPGGEVEGVDPHAVPDQFDALLGRIRGDAELRPVGLVHVVRSVTSLHDDAGRELAVLQRDQVQASTLGDSTTVESWSEAVVRPGTAGTEVLQQIDEALRDTGLGRGPVGSGARLAALLADVEPTEPPRHRGRKGSAGRLLLDYVARHVDTLTAWERDLRADRPDAVHQMRVTARRIRSALRTYGGLLEGPRPAHLVAELRWLGRALAGERDAEVQEERLTAQLAALEPELLLGPVQAAVTRHFARTRAETGAVVTDVVDGERYAALQGALRRLLADPPLSSRAGKPAPAVLPRMVGRTARKLERRMERALADLDNGEQAPTSMHDARKTGKQLRYATEVARPAVGADARGFAKQLKKVQSILGDHQDAVVARETLRTLGARAGAEDGNGFSFGVLHGRDTATMLELERRLPEVWERVWTKKSRKWMRG</sequence>
<dbReference type="PROSITE" id="PS51708">
    <property type="entry name" value="CHAD"/>
    <property type="match status" value="1"/>
</dbReference>
<accession>A0ABS4W294</accession>
<name>A0ABS4W294_9PSEU</name>
<dbReference type="Pfam" id="PF05235">
    <property type="entry name" value="CHAD"/>
    <property type="match status" value="1"/>
</dbReference>
<organism evidence="3 4">
    <name type="scientific">Pseudonocardia parietis</name>
    <dbReference type="NCBI Taxonomy" id="570936"/>
    <lineage>
        <taxon>Bacteria</taxon>
        <taxon>Bacillati</taxon>
        <taxon>Actinomycetota</taxon>
        <taxon>Actinomycetes</taxon>
        <taxon>Pseudonocardiales</taxon>
        <taxon>Pseudonocardiaceae</taxon>
        <taxon>Pseudonocardia</taxon>
    </lineage>
</organism>
<dbReference type="InterPro" id="IPR007899">
    <property type="entry name" value="CHAD_dom"/>
</dbReference>
<dbReference type="InterPro" id="IPR033469">
    <property type="entry name" value="CYTH-like_dom_sf"/>
</dbReference>